<reference evidence="4" key="1">
    <citation type="submission" date="2023-07" db="EMBL/GenBank/DDBJ databases">
        <authorList>
            <person name="Kim M."/>
        </authorList>
    </citation>
    <scope>NUCLEOTIDE SEQUENCE</scope>
    <source>
        <strain evidence="4">BIUV-7</strain>
    </source>
</reference>
<comment type="caution">
    <text evidence="4">The sequence shown here is derived from an EMBL/GenBank/DDBJ whole genome shotgun (WGS) entry which is preliminary data.</text>
</comment>
<evidence type="ECO:0000313" key="4">
    <source>
        <dbReference type="EMBL" id="MDO6414185.1"/>
    </source>
</evidence>
<dbReference type="SUPFAM" id="SSF48230">
    <property type="entry name" value="Chondroitin AC/alginate lyase"/>
    <property type="match status" value="1"/>
</dbReference>
<name>A0ABT8Y786_9SPHN</name>
<feature type="domain" description="Alginate lyase" evidence="3">
    <location>
        <begin position="77"/>
        <end position="356"/>
    </location>
</feature>
<dbReference type="InterPro" id="IPR008929">
    <property type="entry name" value="Chondroitin_lyas"/>
</dbReference>
<dbReference type="EMBL" id="JAUOTP010000003">
    <property type="protein sequence ID" value="MDO6414185.1"/>
    <property type="molecule type" value="Genomic_DNA"/>
</dbReference>
<dbReference type="Gene3D" id="1.50.10.100">
    <property type="entry name" value="Chondroitin AC/alginate lyase"/>
    <property type="match status" value="1"/>
</dbReference>
<dbReference type="Proteomes" id="UP001169764">
    <property type="component" value="Unassembled WGS sequence"/>
</dbReference>
<proteinExistence type="predicted"/>
<keyword evidence="1" id="KW-0732">Signal</keyword>
<evidence type="ECO:0000313" key="5">
    <source>
        <dbReference type="Proteomes" id="UP001169764"/>
    </source>
</evidence>
<dbReference type="RefSeq" id="WP_303541199.1">
    <property type="nucleotide sequence ID" value="NZ_JAUOTP010000003.1"/>
</dbReference>
<keyword evidence="5" id="KW-1185">Reference proteome</keyword>
<protein>
    <submittedName>
        <fullName evidence="4">Alginate lyase family protein</fullName>
    </submittedName>
</protein>
<dbReference type="GO" id="GO:0016829">
    <property type="term" value="F:lyase activity"/>
    <property type="evidence" value="ECO:0007669"/>
    <property type="project" value="UniProtKB-KW"/>
</dbReference>
<evidence type="ECO:0000259" key="3">
    <source>
        <dbReference type="Pfam" id="PF05426"/>
    </source>
</evidence>
<keyword evidence="2 4" id="KW-0456">Lyase</keyword>
<evidence type="ECO:0000256" key="1">
    <source>
        <dbReference type="ARBA" id="ARBA00022729"/>
    </source>
</evidence>
<gene>
    <name evidence="4" type="ORF">Q4F19_07310</name>
</gene>
<accession>A0ABT8Y786</accession>
<dbReference type="InterPro" id="IPR008397">
    <property type="entry name" value="Alginate_lyase_dom"/>
</dbReference>
<organism evidence="4 5">
    <name type="scientific">Sphingomonas natans</name>
    <dbReference type="NCBI Taxonomy" id="3063330"/>
    <lineage>
        <taxon>Bacteria</taxon>
        <taxon>Pseudomonadati</taxon>
        <taxon>Pseudomonadota</taxon>
        <taxon>Alphaproteobacteria</taxon>
        <taxon>Sphingomonadales</taxon>
        <taxon>Sphingomonadaceae</taxon>
        <taxon>Sphingomonas</taxon>
    </lineage>
</organism>
<evidence type="ECO:0000256" key="2">
    <source>
        <dbReference type="ARBA" id="ARBA00023239"/>
    </source>
</evidence>
<dbReference type="Pfam" id="PF05426">
    <property type="entry name" value="Alginate_lyase"/>
    <property type="match status" value="1"/>
</dbReference>
<sequence>MELGVAPYGSTRAYGAIVSDRCAADLNGDLGGPSLIIWKEDQLAVLKTRQANDPALARTVAELVARADAAMGLKRFSVVDKSSLPPSGDRHDYMSIGPYWWPDKTNLQRPYIRRDGEVNPERATNAFDATRMDAMSNAVADLALAYHYTGQRRYAEAAARFIRAWFLDPSTRMNPNMDYAQGVPGRVSGRKEGVLDTSRLLRVVEAIGLMKSSAALAPEEQAGLEEWFSRYVDWMQQSPNGRAERAANNNHGMWFDAQLTRFALFAGKPDVARAVVQAFPKRRISVQFARDGRLPRELARTRSLHYSIYALTAAYDVADVAACLGTDLWDYRDGRGRGLRSATDLLAGYVQKPERWPYPELSVPKGELSDLMTRAGWAWRSSDYAAPEPSAETQLLYERWPGRGATLPTSVPKS</sequence>